<protein>
    <recommendedName>
        <fullName evidence="3">histidine kinase</fullName>
        <ecNumber evidence="3">2.7.13.3</ecNumber>
    </recommendedName>
</protein>
<feature type="modified residue" description="4-aspartylphosphate" evidence="14">
    <location>
        <position position="1191"/>
    </location>
</feature>
<dbReference type="SUPFAM" id="SSF63829">
    <property type="entry name" value="Calcium-dependent phosphotriesterase"/>
    <property type="match status" value="3"/>
</dbReference>
<feature type="domain" description="Histidine kinase" evidence="17">
    <location>
        <begin position="900"/>
        <end position="1122"/>
    </location>
</feature>
<dbReference type="Gene3D" id="3.40.50.2300">
    <property type="match status" value="2"/>
</dbReference>
<keyword evidence="15" id="KW-0175">Coiled coil</keyword>
<keyword evidence="8" id="KW-0547">Nucleotide-binding</keyword>
<dbReference type="CDD" id="cd16922">
    <property type="entry name" value="HATPase_EvgS-ArcB-TorS-like"/>
    <property type="match status" value="1"/>
</dbReference>
<dbReference type="EMBL" id="CP001769">
    <property type="protein sequence ID" value="ADB37799.1"/>
    <property type="molecule type" value="Genomic_DNA"/>
</dbReference>
<dbReference type="PANTHER" id="PTHR45339">
    <property type="entry name" value="HYBRID SIGNAL TRANSDUCTION HISTIDINE KINASE J"/>
    <property type="match status" value="1"/>
</dbReference>
<proteinExistence type="predicted"/>
<feature type="modified residue" description="4-aspartylphosphate" evidence="14">
    <location>
        <position position="1331"/>
    </location>
</feature>
<dbReference type="Proteomes" id="UP000002028">
    <property type="component" value="Chromosome"/>
</dbReference>
<dbReference type="InterPro" id="IPR004358">
    <property type="entry name" value="Sig_transdc_His_kin-like_C"/>
</dbReference>
<evidence type="ECO:0000256" key="13">
    <source>
        <dbReference type="ARBA" id="ARBA00023136"/>
    </source>
</evidence>
<dbReference type="STRING" id="504472.Slin_1754"/>
<keyword evidence="16" id="KW-0732">Signal</keyword>
<comment type="subcellular location">
    <subcellularLocation>
        <location evidence="2">Cell membrane</location>
        <topology evidence="2">Multi-pass membrane protein</topology>
    </subcellularLocation>
</comment>
<dbReference type="eggNOG" id="COG0784">
    <property type="taxonomic scope" value="Bacteria"/>
</dbReference>
<keyword evidence="11" id="KW-1133">Transmembrane helix</keyword>
<dbReference type="Pfam" id="PF07494">
    <property type="entry name" value="Reg_prop"/>
    <property type="match status" value="10"/>
</dbReference>
<keyword evidence="12" id="KW-0902">Two-component regulatory system</keyword>
<keyword evidence="20" id="KW-1185">Reference proteome</keyword>
<dbReference type="InterPro" id="IPR011110">
    <property type="entry name" value="Reg_prop"/>
</dbReference>
<dbReference type="SUPFAM" id="SSF47384">
    <property type="entry name" value="Homodimeric domain of signal transducing histidine kinase"/>
    <property type="match status" value="1"/>
</dbReference>
<evidence type="ECO:0000256" key="2">
    <source>
        <dbReference type="ARBA" id="ARBA00004651"/>
    </source>
</evidence>
<dbReference type="InterPro" id="IPR036097">
    <property type="entry name" value="HisK_dim/P_sf"/>
</dbReference>
<dbReference type="GO" id="GO:0005524">
    <property type="term" value="F:ATP binding"/>
    <property type="evidence" value="ECO:0007669"/>
    <property type="project" value="UniProtKB-KW"/>
</dbReference>
<feature type="domain" description="Response regulatory" evidence="18">
    <location>
        <begin position="1283"/>
        <end position="1397"/>
    </location>
</feature>
<evidence type="ECO:0000256" key="12">
    <source>
        <dbReference type="ARBA" id="ARBA00023012"/>
    </source>
</evidence>
<dbReference type="EC" id="2.7.13.3" evidence="3"/>
<dbReference type="PROSITE" id="PS50110">
    <property type="entry name" value="RESPONSE_REGULATORY"/>
    <property type="match status" value="2"/>
</dbReference>
<sequence length="1407" mass="157433">MFFRFFLPVLYGLIALQLAHAQSYTTRFSHLTTDEGLSQNNVTCILQDKRGFMWFGTRDGLNKYDGYTFTLYQNVPQKSTSLSNSYVHTVFEDTQGRLWVGTDEGGLSLFDSDTEVFTNFQHLPGVKNSLSHNKVMAITQDAQGYLWVGTAGGGLDKFDPRHKTFTHYTHQAAKPGSLSDNNISSLFIDRAGTLWVGTDGGGLDRFDKTSGLFTHYRHSPTDDRSLSHDQVTTCFEDTQGRFWVGTEGGGLNRLDRATGQFTRYQHPSDYPAQLPQNNVMVLAEDNDHTIWIGTQNGGIDLLHKDGSFTHYRYDKDDTGGLNNGSIYAMYRDRVGAMWVGTYSGGVNKIDALPLKFKLYQHTRGSTNNLTNNNILAIREDGRGDLWLGTDGGGICVLKKGMSVFTAYQDKRRSASLFGRNYVLAIYEDSDKRIWTGNYKGGLCLFDRASNTFIQKGDFDQLSISVILEARNGIFWLGTFEDGLIRYDRRTGATTRYRANPSQPGQLNYHTVTTLWEDKTGKIWIGTEGGGINVFYPDKNRFTQYQYERQNPRSLSNNMVTSLFESSTGQLWVGTNGGLNKFDAQSQTFTAYGRSKGIANDVIQGILEDRRGTLWLSTNKGLTAFNPKTYKVRNFDSSDGLQGSSFNRSAMFRSHGGQFFFGGLSGLNSFYPDSLGYNPFVPPVYITDFQIFNKPVYVGDKGAPLVKAITATHDITLNYDQTVLSFGFSALNYSFPGKNQYAYKLENFDKDWTLAGTKRTATYTNLDPGDYVFRVRASNNDGVWNNTGTYVNLHIVPPFWQTWWFRGLLLLTLLGILYTVYQVRVHTIRQQKITLQNQVQERTREVTKQKQELEEQAVHLQILNEKLEQQYGRLAQQSVLEQQARLEAETANKAKSVFLATMSHEIRTPLNGVIGMTALLEDTPLSEEQREYAHTIRSCGESLLGVINDILDFSKIESGKMELEQQPIELRSCLEEVLDMFAGKAGQTGLDLIYQIDPLVPPQILGDSLRLRQILINLVGNAVKFTHQGEVMVGVQLVAVRPDQAVELAFTVRDTGIGIPGSKIGQLFKAFSQVDSSHSRQYGGTGLGLIISQRLIELMGGVIRVESEVGKGTAFRFTLVCQTGEEKKPAAYGPQSAIAGKSVLIVDDNGASQSALRTQLECWHLRPTLAGSGREALVIIAQHGPFDLIIIDQQMPEMDGIELAGEIKRSYPTIPLILLSWVGDQRRKKHADLFSGMITKPIHYNHLGQSVQQALTPQENTSLQPTDRSKSAYKVDFARQYPLQILIAEDNPINVKLLVRVLNKLGYSPTVANNGQEVLSRLHEGFDLILMDIQMPEMDGLEATRLIRQQAIRQPWIIALTADAMLEDRELCLAVGMNDYMSKPPVLSQLTKALQQVSLMSHGRDVTV</sequence>
<dbReference type="Pfam" id="PF07495">
    <property type="entry name" value="Y_Y_Y"/>
    <property type="match status" value="1"/>
</dbReference>
<evidence type="ECO:0000256" key="9">
    <source>
        <dbReference type="ARBA" id="ARBA00022777"/>
    </source>
</evidence>
<dbReference type="InterPro" id="IPR013783">
    <property type="entry name" value="Ig-like_fold"/>
</dbReference>
<keyword evidence="13" id="KW-0472">Membrane</keyword>
<evidence type="ECO:0000259" key="17">
    <source>
        <dbReference type="PROSITE" id="PS50109"/>
    </source>
</evidence>
<dbReference type="PANTHER" id="PTHR45339:SF1">
    <property type="entry name" value="HYBRID SIGNAL TRANSDUCTION HISTIDINE KINASE J"/>
    <property type="match status" value="1"/>
</dbReference>
<dbReference type="Gene3D" id="2.60.40.10">
    <property type="entry name" value="Immunoglobulins"/>
    <property type="match status" value="1"/>
</dbReference>
<dbReference type="InterPro" id="IPR005467">
    <property type="entry name" value="His_kinase_dom"/>
</dbReference>
<dbReference type="KEGG" id="sli:Slin_1754"/>
<dbReference type="SMART" id="SM00388">
    <property type="entry name" value="HisKA"/>
    <property type="match status" value="1"/>
</dbReference>
<name>D2QQU7_SPILD</name>
<dbReference type="Gene3D" id="3.30.565.10">
    <property type="entry name" value="Histidine kinase-like ATPase, C-terminal domain"/>
    <property type="match status" value="1"/>
</dbReference>
<dbReference type="FunFam" id="2.60.40.10:FF:000791">
    <property type="entry name" value="Two-component system sensor histidine kinase/response regulator"/>
    <property type="match status" value="1"/>
</dbReference>
<keyword evidence="6" id="KW-0808">Transferase</keyword>
<dbReference type="SUPFAM" id="SSF52172">
    <property type="entry name" value="CheY-like"/>
    <property type="match status" value="2"/>
</dbReference>
<evidence type="ECO:0000256" key="7">
    <source>
        <dbReference type="ARBA" id="ARBA00022692"/>
    </source>
</evidence>
<dbReference type="InterPro" id="IPR001789">
    <property type="entry name" value="Sig_transdc_resp-reg_receiver"/>
</dbReference>
<dbReference type="SMART" id="SM00387">
    <property type="entry name" value="HATPase_c"/>
    <property type="match status" value="1"/>
</dbReference>
<dbReference type="eggNOG" id="COG3292">
    <property type="taxonomic scope" value="Bacteria"/>
</dbReference>
<dbReference type="CDD" id="cd00082">
    <property type="entry name" value="HisKA"/>
    <property type="match status" value="1"/>
</dbReference>
<evidence type="ECO:0000256" key="11">
    <source>
        <dbReference type="ARBA" id="ARBA00022989"/>
    </source>
</evidence>
<dbReference type="CDD" id="cd17546">
    <property type="entry name" value="REC_hyHK_CKI1_RcsC-like"/>
    <property type="match status" value="2"/>
</dbReference>
<dbReference type="InterPro" id="IPR011123">
    <property type="entry name" value="Y_Y_Y"/>
</dbReference>
<evidence type="ECO:0000256" key="16">
    <source>
        <dbReference type="SAM" id="SignalP"/>
    </source>
</evidence>
<keyword evidence="9 19" id="KW-0418">Kinase</keyword>
<dbReference type="InterPro" id="IPR015943">
    <property type="entry name" value="WD40/YVTN_repeat-like_dom_sf"/>
</dbReference>
<dbReference type="Pfam" id="PF00512">
    <property type="entry name" value="HisKA"/>
    <property type="match status" value="1"/>
</dbReference>
<dbReference type="SUPFAM" id="SSF55874">
    <property type="entry name" value="ATPase domain of HSP90 chaperone/DNA topoisomerase II/histidine kinase"/>
    <property type="match status" value="1"/>
</dbReference>
<evidence type="ECO:0000256" key="4">
    <source>
        <dbReference type="ARBA" id="ARBA00022475"/>
    </source>
</evidence>
<evidence type="ECO:0000256" key="14">
    <source>
        <dbReference type="PROSITE-ProRule" id="PRU00169"/>
    </source>
</evidence>
<dbReference type="FunFam" id="3.30.565.10:FF:000010">
    <property type="entry name" value="Sensor histidine kinase RcsC"/>
    <property type="match status" value="1"/>
</dbReference>
<dbReference type="PROSITE" id="PS50109">
    <property type="entry name" value="HIS_KIN"/>
    <property type="match status" value="1"/>
</dbReference>
<evidence type="ECO:0000256" key="3">
    <source>
        <dbReference type="ARBA" id="ARBA00012438"/>
    </source>
</evidence>
<gene>
    <name evidence="19" type="ordered locus">Slin_1754</name>
</gene>
<dbReference type="Gene3D" id="2.130.10.10">
    <property type="entry name" value="YVTN repeat-like/Quinoprotein amine dehydrogenase"/>
    <property type="match status" value="2"/>
</dbReference>
<dbReference type="FunFam" id="1.10.287.130:FF:000003">
    <property type="entry name" value="Histidine kinase"/>
    <property type="match status" value="1"/>
</dbReference>
<evidence type="ECO:0000256" key="8">
    <source>
        <dbReference type="ARBA" id="ARBA00022741"/>
    </source>
</evidence>
<dbReference type="Pfam" id="PF00072">
    <property type="entry name" value="Response_reg"/>
    <property type="match status" value="2"/>
</dbReference>
<evidence type="ECO:0000313" key="19">
    <source>
        <dbReference type="EMBL" id="ADB37799.1"/>
    </source>
</evidence>
<feature type="coiled-coil region" evidence="15">
    <location>
        <begin position="835"/>
        <end position="876"/>
    </location>
</feature>
<organism evidence="19 20">
    <name type="scientific">Spirosoma linguale (strain ATCC 33905 / DSM 74 / LMG 10896 / Claus 1)</name>
    <dbReference type="NCBI Taxonomy" id="504472"/>
    <lineage>
        <taxon>Bacteria</taxon>
        <taxon>Pseudomonadati</taxon>
        <taxon>Bacteroidota</taxon>
        <taxon>Cytophagia</taxon>
        <taxon>Cytophagales</taxon>
        <taxon>Cytophagaceae</taxon>
        <taxon>Spirosoma</taxon>
    </lineage>
</organism>
<comment type="catalytic activity">
    <reaction evidence="1">
        <text>ATP + protein L-histidine = ADP + protein N-phospho-L-histidine.</text>
        <dbReference type="EC" id="2.7.13.3"/>
    </reaction>
</comment>
<dbReference type="HOGENOM" id="CLU_000445_28_2_10"/>
<dbReference type="Gene3D" id="1.10.287.130">
    <property type="match status" value="1"/>
</dbReference>
<dbReference type="InterPro" id="IPR036890">
    <property type="entry name" value="HATPase_C_sf"/>
</dbReference>
<feature type="chain" id="PRO_5003034126" description="histidine kinase" evidence="16">
    <location>
        <begin position="22"/>
        <end position="1407"/>
    </location>
</feature>
<dbReference type="PRINTS" id="PR00344">
    <property type="entry name" value="BCTRLSENSOR"/>
</dbReference>
<feature type="signal peptide" evidence="16">
    <location>
        <begin position="1"/>
        <end position="21"/>
    </location>
</feature>
<dbReference type="SMART" id="SM00448">
    <property type="entry name" value="REC"/>
    <property type="match status" value="2"/>
</dbReference>
<evidence type="ECO:0000256" key="10">
    <source>
        <dbReference type="ARBA" id="ARBA00022840"/>
    </source>
</evidence>
<dbReference type="Pfam" id="PF02518">
    <property type="entry name" value="HATPase_c"/>
    <property type="match status" value="1"/>
</dbReference>
<evidence type="ECO:0000256" key="5">
    <source>
        <dbReference type="ARBA" id="ARBA00022553"/>
    </source>
</evidence>
<dbReference type="eggNOG" id="COG2205">
    <property type="taxonomic scope" value="Bacteria"/>
</dbReference>
<evidence type="ECO:0000256" key="1">
    <source>
        <dbReference type="ARBA" id="ARBA00000085"/>
    </source>
</evidence>
<dbReference type="InterPro" id="IPR011006">
    <property type="entry name" value="CheY-like_superfamily"/>
</dbReference>
<dbReference type="RefSeq" id="WP_012926349.1">
    <property type="nucleotide sequence ID" value="NC_013730.1"/>
</dbReference>
<dbReference type="GO" id="GO:0000155">
    <property type="term" value="F:phosphorelay sensor kinase activity"/>
    <property type="evidence" value="ECO:0007669"/>
    <property type="project" value="InterPro"/>
</dbReference>
<dbReference type="CDD" id="cd00146">
    <property type="entry name" value="PKD"/>
    <property type="match status" value="1"/>
</dbReference>
<keyword evidence="5 14" id="KW-0597">Phosphoprotein</keyword>
<dbReference type="InterPro" id="IPR003594">
    <property type="entry name" value="HATPase_dom"/>
</dbReference>
<dbReference type="InterPro" id="IPR003661">
    <property type="entry name" value="HisK_dim/P_dom"/>
</dbReference>
<dbReference type="GO" id="GO:0005886">
    <property type="term" value="C:plasma membrane"/>
    <property type="evidence" value="ECO:0007669"/>
    <property type="project" value="UniProtKB-SubCell"/>
</dbReference>
<evidence type="ECO:0000256" key="6">
    <source>
        <dbReference type="ARBA" id="ARBA00022679"/>
    </source>
</evidence>
<evidence type="ECO:0000259" key="18">
    <source>
        <dbReference type="PROSITE" id="PS50110"/>
    </source>
</evidence>
<accession>D2QQU7</accession>
<keyword evidence="10" id="KW-0067">ATP-binding</keyword>
<evidence type="ECO:0000256" key="15">
    <source>
        <dbReference type="SAM" id="Coils"/>
    </source>
</evidence>
<keyword evidence="4" id="KW-1003">Cell membrane</keyword>
<reference evidence="19 20" key="1">
    <citation type="journal article" date="2010" name="Stand. Genomic Sci.">
        <title>Complete genome sequence of Spirosoma linguale type strain (1).</title>
        <authorList>
            <person name="Lail K."/>
            <person name="Sikorski J."/>
            <person name="Saunders E."/>
            <person name="Lapidus A."/>
            <person name="Glavina Del Rio T."/>
            <person name="Copeland A."/>
            <person name="Tice H."/>
            <person name="Cheng J.-F."/>
            <person name="Lucas S."/>
            <person name="Nolan M."/>
            <person name="Bruce D."/>
            <person name="Goodwin L."/>
            <person name="Pitluck S."/>
            <person name="Ivanova N."/>
            <person name="Mavromatis K."/>
            <person name="Ovchinnikova G."/>
            <person name="Pati A."/>
            <person name="Chen A."/>
            <person name="Palaniappan K."/>
            <person name="Land M."/>
            <person name="Hauser L."/>
            <person name="Chang Y.-J."/>
            <person name="Jeffries C.D."/>
            <person name="Chain P."/>
            <person name="Brettin T."/>
            <person name="Detter J.C."/>
            <person name="Schuetze A."/>
            <person name="Rohde M."/>
            <person name="Tindall B.J."/>
            <person name="Goeker M."/>
            <person name="Bristow J."/>
            <person name="Eisen J.A."/>
            <person name="Markowitz V."/>
            <person name="Hugenholtz P."/>
            <person name="Kyrpides N.C."/>
            <person name="Klenk H.-P."/>
            <person name="Chen F."/>
        </authorList>
    </citation>
    <scope>NUCLEOTIDE SEQUENCE [LARGE SCALE GENOMIC DNA]</scope>
    <source>
        <strain evidence="20">ATCC 33905 / DSM 74 / LMG 10896 / Claus 1</strain>
    </source>
</reference>
<keyword evidence="7" id="KW-0812">Transmembrane</keyword>
<evidence type="ECO:0000313" key="20">
    <source>
        <dbReference type="Proteomes" id="UP000002028"/>
    </source>
</evidence>
<feature type="domain" description="Response regulatory" evidence="18">
    <location>
        <begin position="1141"/>
        <end position="1254"/>
    </location>
</feature>